<reference evidence="2 3" key="1">
    <citation type="journal article" date="2018" name="PLoS ONE">
        <title>The draft genome of Kipferlia bialata reveals reductive genome evolution in fornicate parasites.</title>
        <authorList>
            <person name="Tanifuji G."/>
            <person name="Takabayashi S."/>
            <person name="Kume K."/>
            <person name="Takagi M."/>
            <person name="Nakayama T."/>
            <person name="Kamikawa R."/>
            <person name="Inagaki Y."/>
            <person name="Hashimoto T."/>
        </authorList>
    </citation>
    <scope>NUCLEOTIDE SEQUENCE [LARGE SCALE GENOMIC DNA]</scope>
    <source>
        <strain evidence="2">NY0173</strain>
    </source>
</reference>
<keyword evidence="3" id="KW-1185">Reference proteome</keyword>
<dbReference type="Proteomes" id="UP000265618">
    <property type="component" value="Unassembled WGS sequence"/>
</dbReference>
<feature type="region of interest" description="Disordered" evidence="1">
    <location>
        <begin position="59"/>
        <end position="142"/>
    </location>
</feature>
<comment type="caution">
    <text evidence="2">The sequence shown here is derived from an EMBL/GenBank/DDBJ whole genome shotgun (WGS) entry which is preliminary data.</text>
</comment>
<dbReference type="EMBL" id="BDIP01000071">
    <property type="protein sequence ID" value="GIQ79885.1"/>
    <property type="molecule type" value="Genomic_DNA"/>
</dbReference>
<proteinExistence type="predicted"/>
<sequence length="237" mass="26401">MEGRSKPPVLPTGSATTGSVPGSAPGTPIIRIPGLHDRYSPTPVSLLKAHILHKYPMKYSPTPISLPKAPRRQTSRPTSRASSRPSSRAQSPQTPGGRTRSRDRKTPRKSEYPAPKRERPRVSKGASQTSVHSRMVQAKKESEMRLVRALDPLPEVYEPDLWCRPVYDPKLERALDKAVAYHQRKDNELMLATLDFVESAGLSIYSRAATPFCCDHPPAYWATLRGMPYPPYGIPKK</sequence>
<gene>
    <name evidence="2" type="ORF">KIPB_000590</name>
</gene>
<dbReference type="AlphaFoldDB" id="A0A9K3CPB7"/>
<feature type="compositionally biased region" description="Low complexity" evidence="1">
    <location>
        <begin position="75"/>
        <end position="95"/>
    </location>
</feature>
<organism evidence="2 3">
    <name type="scientific">Kipferlia bialata</name>
    <dbReference type="NCBI Taxonomy" id="797122"/>
    <lineage>
        <taxon>Eukaryota</taxon>
        <taxon>Metamonada</taxon>
        <taxon>Carpediemonas-like organisms</taxon>
        <taxon>Kipferlia</taxon>
    </lineage>
</organism>
<accession>A0A9K3CPB7</accession>
<evidence type="ECO:0000256" key="1">
    <source>
        <dbReference type="SAM" id="MobiDB-lite"/>
    </source>
</evidence>
<protein>
    <submittedName>
        <fullName evidence="2">Uncharacterized protein</fullName>
    </submittedName>
</protein>
<feature type="region of interest" description="Disordered" evidence="1">
    <location>
        <begin position="1"/>
        <end position="34"/>
    </location>
</feature>
<evidence type="ECO:0000313" key="3">
    <source>
        <dbReference type="Proteomes" id="UP000265618"/>
    </source>
</evidence>
<evidence type="ECO:0000313" key="2">
    <source>
        <dbReference type="EMBL" id="GIQ79885.1"/>
    </source>
</evidence>
<name>A0A9K3CPB7_9EUKA</name>
<feature type="compositionally biased region" description="Basic and acidic residues" evidence="1">
    <location>
        <begin position="108"/>
        <end position="121"/>
    </location>
</feature>